<protein>
    <submittedName>
        <fullName evidence="1">Uncharacterized protein</fullName>
    </submittedName>
</protein>
<reference evidence="1" key="1">
    <citation type="submission" date="2021-01" db="EMBL/GenBank/DDBJ databases">
        <authorList>
            <person name="Corre E."/>
            <person name="Pelletier E."/>
            <person name="Niang G."/>
            <person name="Scheremetjew M."/>
            <person name="Finn R."/>
            <person name="Kale V."/>
            <person name="Holt S."/>
            <person name="Cochrane G."/>
            <person name="Meng A."/>
            <person name="Brown T."/>
            <person name="Cohen L."/>
        </authorList>
    </citation>
    <scope>NUCLEOTIDE SEQUENCE</scope>
    <source>
        <strain evidence="1">NIES-381</strain>
    </source>
</reference>
<gene>
    <name evidence="1" type="ORF">EGYM00392_LOCUS53291</name>
</gene>
<evidence type="ECO:0000313" key="1">
    <source>
        <dbReference type="EMBL" id="CAD9042114.1"/>
    </source>
</evidence>
<sequence>MCLIERVRLTGMTFVAEKWATSRHSWLKNQSASSISAAAVEKQSQGETFAENGSFALTGMGACEARNFFMCSLKVRAEEFRRNMLRVGSGRKSNTDPSPPMQLFGLLGPYKAPDLHAHIWHGFSCVNTCHPCSPK</sequence>
<organism evidence="1">
    <name type="scientific">Eutreptiella gymnastica</name>
    <dbReference type="NCBI Taxonomy" id="73025"/>
    <lineage>
        <taxon>Eukaryota</taxon>
        <taxon>Discoba</taxon>
        <taxon>Euglenozoa</taxon>
        <taxon>Euglenida</taxon>
        <taxon>Spirocuta</taxon>
        <taxon>Euglenophyceae</taxon>
        <taxon>Eutreptiales</taxon>
        <taxon>Eutreptiaceae</taxon>
        <taxon>Eutreptiella</taxon>
    </lineage>
</organism>
<proteinExistence type="predicted"/>
<name>A0A7S1JFG9_9EUGL</name>
<dbReference type="AlphaFoldDB" id="A0A7S1JFG9"/>
<dbReference type="EMBL" id="HBGA01145681">
    <property type="protein sequence ID" value="CAD9042114.1"/>
    <property type="molecule type" value="Transcribed_RNA"/>
</dbReference>
<accession>A0A7S1JFG9</accession>